<dbReference type="GO" id="GO:0005759">
    <property type="term" value="C:mitochondrial matrix"/>
    <property type="evidence" value="ECO:0007669"/>
    <property type="project" value="TreeGrafter"/>
</dbReference>
<dbReference type="GO" id="GO:0044528">
    <property type="term" value="P:regulation of mitochondrial mRNA stability"/>
    <property type="evidence" value="ECO:0007669"/>
    <property type="project" value="TreeGrafter"/>
</dbReference>
<protein>
    <recommendedName>
        <fullName evidence="1">RAP domain-containing protein</fullName>
    </recommendedName>
</protein>
<proteinExistence type="predicted"/>
<organism evidence="2 3">
    <name type="scientific">Halocaridina rubra</name>
    <name type="common">Hawaiian red shrimp</name>
    <dbReference type="NCBI Taxonomy" id="373956"/>
    <lineage>
        <taxon>Eukaryota</taxon>
        <taxon>Metazoa</taxon>
        <taxon>Ecdysozoa</taxon>
        <taxon>Arthropoda</taxon>
        <taxon>Crustacea</taxon>
        <taxon>Multicrustacea</taxon>
        <taxon>Malacostraca</taxon>
        <taxon>Eumalacostraca</taxon>
        <taxon>Eucarida</taxon>
        <taxon>Decapoda</taxon>
        <taxon>Pleocyemata</taxon>
        <taxon>Caridea</taxon>
        <taxon>Atyoidea</taxon>
        <taxon>Atyidae</taxon>
        <taxon>Halocaridina</taxon>
    </lineage>
</organism>
<dbReference type="Pfam" id="PF08373">
    <property type="entry name" value="RAP"/>
    <property type="match status" value="1"/>
</dbReference>
<accession>A0AAN9ADT5</accession>
<sequence>MCAHRLWPTVQALGRGLINNRSEIFQQGVRAYNVQNLNSGYLGQSYQQQNSQYGNDHFPWGQRIAHNSRGAFMRVVSQSLHTGNALSFKDFQDFENEHAHAILRSLPAYSATTVGEDTPDTAYYHYAKHPSSVDWSICSPNEVVEGFIAISQMCHHQPMNLEDAQHSNLCDVLSKNLSYISDQQLMSVLSSLAIWPPTDTITSPNFVGLWNALDQECTQRMKKWGMSQMFLVADHWYALRLSRISMYTVQMTKHLGRKVSSMEPSQLVQYLFYANLSRKLIPLIVMNDLEKRLTEVLQHVSIEELGVIAMGFFKTQTFLKNEQLIEYIIKKTKQNLEFVSDASLCAILKILRKSVPGTQWKSLEGLLDSLLPHIPRLNHMCLLQVALLGNNLLVFHQGAVNAIALRFYKELKFLRLKDLERMTFALMLYSYVPPSCPDFFVKIAEELRQPERISEINLYPKCFVSCIVYLVTMGLYPPDLISAALQPSMLALLKKNINYADMAREVNELDWAVEIEGPPGYPGYRLDPATRIMLTKKYLAKIPSKSARDLTHQEKLILGVQEKLGSLLGGLDFVTITNILPHVQTPDLVFCTSSEGEPIELPCEFLDMDPSSLKYPLNMGRDVRWNAVIIGGRNSFIRNTSFLQGNVQMKKRQLSLLGYNVSVIPHMEYNRRGVRAKLECIKRALSETSTLCLEGRVESALISIKGQTAVKEEMRG</sequence>
<feature type="domain" description="RAP" evidence="1">
    <location>
        <begin position="626"/>
        <end position="683"/>
    </location>
</feature>
<dbReference type="GO" id="GO:0035770">
    <property type="term" value="C:ribonucleoprotein granule"/>
    <property type="evidence" value="ECO:0007669"/>
    <property type="project" value="TreeGrafter"/>
</dbReference>
<dbReference type="PANTHER" id="PTHR21228">
    <property type="entry name" value="FAST LEU-RICH DOMAIN-CONTAINING"/>
    <property type="match status" value="1"/>
</dbReference>
<dbReference type="InterPro" id="IPR013584">
    <property type="entry name" value="RAP"/>
</dbReference>
<name>A0AAN9ADT5_HALRR</name>
<evidence type="ECO:0000259" key="1">
    <source>
        <dbReference type="PROSITE" id="PS51286"/>
    </source>
</evidence>
<comment type="caution">
    <text evidence="2">The sequence shown here is derived from an EMBL/GenBank/DDBJ whole genome shotgun (WGS) entry which is preliminary data.</text>
</comment>
<dbReference type="SMART" id="SM00952">
    <property type="entry name" value="RAP"/>
    <property type="match status" value="1"/>
</dbReference>
<gene>
    <name evidence="2" type="ORF">SK128_025523</name>
</gene>
<keyword evidence="3" id="KW-1185">Reference proteome</keyword>
<dbReference type="GO" id="GO:0003723">
    <property type="term" value="F:RNA binding"/>
    <property type="evidence" value="ECO:0007669"/>
    <property type="project" value="TreeGrafter"/>
</dbReference>
<reference evidence="2 3" key="1">
    <citation type="submission" date="2023-11" db="EMBL/GenBank/DDBJ databases">
        <title>Halocaridina rubra genome assembly.</title>
        <authorList>
            <person name="Smith C."/>
        </authorList>
    </citation>
    <scope>NUCLEOTIDE SEQUENCE [LARGE SCALE GENOMIC DNA]</scope>
    <source>
        <strain evidence="2">EP-1</strain>
        <tissue evidence="2">Whole</tissue>
    </source>
</reference>
<evidence type="ECO:0000313" key="2">
    <source>
        <dbReference type="EMBL" id="KAK7082600.1"/>
    </source>
</evidence>
<dbReference type="PANTHER" id="PTHR21228:SF40">
    <property type="entry name" value="LD45607P"/>
    <property type="match status" value="1"/>
</dbReference>
<dbReference type="AlphaFoldDB" id="A0AAN9ADT5"/>
<dbReference type="PROSITE" id="PS51286">
    <property type="entry name" value="RAP"/>
    <property type="match status" value="1"/>
</dbReference>
<dbReference type="EMBL" id="JAXCGZ010003953">
    <property type="protein sequence ID" value="KAK7082600.1"/>
    <property type="molecule type" value="Genomic_DNA"/>
</dbReference>
<evidence type="ECO:0000313" key="3">
    <source>
        <dbReference type="Proteomes" id="UP001381693"/>
    </source>
</evidence>
<dbReference type="Proteomes" id="UP001381693">
    <property type="component" value="Unassembled WGS sequence"/>
</dbReference>
<dbReference type="InterPro" id="IPR050870">
    <property type="entry name" value="FAST_kinase"/>
</dbReference>
<dbReference type="GO" id="GO:0000963">
    <property type="term" value="P:mitochondrial RNA processing"/>
    <property type="evidence" value="ECO:0007669"/>
    <property type="project" value="TreeGrafter"/>
</dbReference>